<sequence length="220" mass="24900">MIRLHFYPSTAAMVPHILLEELGVPYERRLIDREHGALDSPAYRALNPNGLIPVLEDGDLVLYETAAIGLHLADTHPEAKLMPALGTRERAQAYKWLMWLTNTLQATLIVYFYPHRWVNEAGGASEAEVKAVAKRRVGALLDLLDAELARHGGPWFLGEAHSLLDAYVFTLCRWTRHFSPDSPVRPARERPHLGPYLRRVLERPALRRVMANEGLAEPYV</sequence>
<dbReference type="Gene3D" id="1.20.1050.10">
    <property type="match status" value="1"/>
</dbReference>
<dbReference type="Pfam" id="PF13409">
    <property type="entry name" value="GST_N_2"/>
    <property type="match status" value="1"/>
</dbReference>
<organism evidence="3 4">
    <name type="scientific">Hydrogenophaga borbori</name>
    <dbReference type="NCBI Taxonomy" id="2294117"/>
    <lineage>
        <taxon>Bacteria</taxon>
        <taxon>Pseudomonadati</taxon>
        <taxon>Pseudomonadota</taxon>
        <taxon>Betaproteobacteria</taxon>
        <taxon>Burkholderiales</taxon>
        <taxon>Comamonadaceae</taxon>
        <taxon>Hydrogenophaga</taxon>
    </lineage>
</organism>
<dbReference type="SFLD" id="SFLDS00019">
    <property type="entry name" value="Glutathione_Transferase_(cytos"/>
    <property type="match status" value="1"/>
</dbReference>
<reference evidence="3 4" key="1">
    <citation type="submission" date="2018-08" db="EMBL/GenBank/DDBJ databases">
        <title>Hydrogenophaga sp. LA-38 isolated from sludge.</title>
        <authorList>
            <person name="Im W.-T."/>
        </authorList>
    </citation>
    <scope>NUCLEOTIDE SEQUENCE [LARGE SCALE GENOMIC DNA]</scope>
    <source>
        <strain evidence="3 4">LA-38</strain>
    </source>
</reference>
<dbReference type="CDD" id="cd03057">
    <property type="entry name" value="GST_N_Beta"/>
    <property type="match status" value="1"/>
</dbReference>
<dbReference type="PANTHER" id="PTHR44051">
    <property type="entry name" value="GLUTATHIONE S-TRANSFERASE-RELATED"/>
    <property type="match status" value="1"/>
</dbReference>
<dbReference type="CDD" id="cd03188">
    <property type="entry name" value="GST_C_Beta"/>
    <property type="match status" value="1"/>
</dbReference>
<dbReference type="Pfam" id="PF00043">
    <property type="entry name" value="GST_C"/>
    <property type="match status" value="1"/>
</dbReference>
<protein>
    <submittedName>
        <fullName evidence="3">Glutathione S-transferase family protein</fullName>
    </submittedName>
</protein>
<dbReference type="SUPFAM" id="SSF52833">
    <property type="entry name" value="Thioredoxin-like"/>
    <property type="match status" value="1"/>
</dbReference>
<dbReference type="InterPro" id="IPR004046">
    <property type="entry name" value="GST_C"/>
</dbReference>
<feature type="domain" description="GST C-terminal" evidence="2">
    <location>
        <begin position="86"/>
        <end position="220"/>
    </location>
</feature>
<keyword evidence="3" id="KW-0808">Transferase</keyword>
<dbReference type="PANTHER" id="PTHR44051:SF8">
    <property type="entry name" value="GLUTATHIONE S-TRANSFERASE GSTA"/>
    <property type="match status" value="1"/>
</dbReference>
<dbReference type="SFLD" id="SFLDG00358">
    <property type="entry name" value="Main_(cytGST)"/>
    <property type="match status" value="1"/>
</dbReference>
<evidence type="ECO:0000313" key="4">
    <source>
        <dbReference type="Proteomes" id="UP000261931"/>
    </source>
</evidence>
<gene>
    <name evidence="3" type="ORF">DY262_10755</name>
</gene>
<evidence type="ECO:0000313" key="3">
    <source>
        <dbReference type="EMBL" id="RFP78576.1"/>
    </source>
</evidence>
<dbReference type="SFLD" id="SFLDG01150">
    <property type="entry name" value="Main.1:_Beta-like"/>
    <property type="match status" value="1"/>
</dbReference>
<evidence type="ECO:0000259" key="2">
    <source>
        <dbReference type="PROSITE" id="PS50405"/>
    </source>
</evidence>
<dbReference type="Gene3D" id="3.40.30.10">
    <property type="entry name" value="Glutaredoxin"/>
    <property type="match status" value="1"/>
</dbReference>
<keyword evidence="4" id="KW-1185">Reference proteome</keyword>
<accession>A0A372EIV2</accession>
<evidence type="ECO:0000259" key="1">
    <source>
        <dbReference type="PROSITE" id="PS50404"/>
    </source>
</evidence>
<dbReference type="RefSeq" id="WP_116958877.1">
    <property type="nucleotide sequence ID" value="NZ_QVLS01000006.1"/>
</dbReference>
<dbReference type="GO" id="GO:0016740">
    <property type="term" value="F:transferase activity"/>
    <property type="evidence" value="ECO:0007669"/>
    <property type="project" value="UniProtKB-KW"/>
</dbReference>
<dbReference type="SUPFAM" id="SSF47616">
    <property type="entry name" value="GST C-terminal domain-like"/>
    <property type="match status" value="1"/>
</dbReference>
<dbReference type="PROSITE" id="PS50405">
    <property type="entry name" value="GST_CTER"/>
    <property type="match status" value="1"/>
</dbReference>
<name>A0A372EIV2_9BURK</name>
<comment type="caution">
    <text evidence="3">The sequence shown here is derived from an EMBL/GenBank/DDBJ whole genome shotgun (WGS) entry which is preliminary data.</text>
</comment>
<dbReference type="InterPro" id="IPR040079">
    <property type="entry name" value="Glutathione_S-Trfase"/>
</dbReference>
<dbReference type="InterPro" id="IPR036249">
    <property type="entry name" value="Thioredoxin-like_sf"/>
</dbReference>
<dbReference type="PROSITE" id="PS50404">
    <property type="entry name" value="GST_NTER"/>
    <property type="match status" value="1"/>
</dbReference>
<dbReference type="InterPro" id="IPR010987">
    <property type="entry name" value="Glutathione-S-Trfase_C-like"/>
</dbReference>
<feature type="domain" description="GST N-terminal" evidence="1">
    <location>
        <begin position="1"/>
        <end position="80"/>
    </location>
</feature>
<proteinExistence type="predicted"/>
<dbReference type="EMBL" id="QVLS01000006">
    <property type="protein sequence ID" value="RFP78576.1"/>
    <property type="molecule type" value="Genomic_DNA"/>
</dbReference>
<dbReference type="InterPro" id="IPR036282">
    <property type="entry name" value="Glutathione-S-Trfase_C_sf"/>
</dbReference>
<dbReference type="Proteomes" id="UP000261931">
    <property type="component" value="Unassembled WGS sequence"/>
</dbReference>
<dbReference type="AlphaFoldDB" id="A0A372EIV2"/>
<dbReference type="InterPro" id="IPR004045">
    <property type="entry name" value="Glutathione_S-Trfase_N"/>
</dbReference>